<dbReference type="EMBL" id="CAKOGL010000051">
    <property type="protein sequence ID" value="CAH2109001.1"/>
    <property type="molecule type" value="Genomic_DNA"/>
</dbReference>
<accession>A0AAU9VFW9</accession>
<dbReference type="Gene3D" id="3.30.40.10">
    <property type="entry name" value="Zinc/RING finger domain, C3HC4 (zinc finger)"/>
    <property type="match status" value="1"/>
</dbReference>
<dbReference type="Proteomes" id="UP001153954">
    <property type="component" value="Unassembled WGS sequence"/>
</dbReference>
<proteinExistence type="predicted"/>
<organism evidence="3 4">
    <name type="scientific">Euphydryas editha</name>
    <name type="common">Edith's checkerspot</name>
    <dbReference type="NCBI Taxonomy" id="104508"/>
    <lineage>
        <taxon>Eukaryota</taxon>
        <taxon>Metazoa</taxon>
        <taxon>Ecdysozoa</taxon>
        <taxon>Arthropoda</taxon>
        <taxon>Hexapoda</taxon>
        <taxon>Insecta</taxon>
        <taxon>Pterygota</taxon>
        <taxon>Neoptera</taxon>
        <taxon>Endopterygota</taxon>
        <taxon>Lepidoptera</taxon>
        <taxon>Glossata</taxon>
        <taxon>Ditrysia</taxon>
        <taxon>Papilionoidea</taxon>
        <taxon>Nymphalidae</taxon>
        <taxon>Nymphalinae</taxon>
        <taxon>Euphydryas</taxon>
    </lineage>
</organism>
<feature type="coiled-coil region" evidence="1">
    <location>
        <begin position="151"/>
        <end position="185"/>
    </location>
</feature>
<evidence type="ECO:0000259" key="2">
    <source>
        <dbReference type="Pfam" id="PF25298"/>
    </source>
</evidence>
<name>A0AAU9VFW9_EUPED</name>
<protein>
    <recommendedName>
        <fullName evidence="2">FP protein C-terminal domain-containing protein</fullName>
    </recommendedName>
</protein>
<keyword evidence="1" id="KW-0175">Coiled coil</keyword>
<dbReference type="CDD" id="cd15489">
    <property type="entry name" value="PHD_SF"/>
    <property type="match status" value="1"/>
</dbReference>
<dbReference type="Pfam" id="PF25298">
    <property type="entry name" value="Baculo_FP_2nd"/>
    <property type="match status" value="1"/>
</dbReference>
<reference evidence="3" key="1">
    <citation type="submission" date="2022-03" db="EMBL/GenBank/DDBJ databases">
        <authorList>
            <person name="Tunstrom K."/>
        </authorList>
    </citation>
    <scope>NUCLEOTIDE SEQUENCE</scope>
</reference>
<dbReference type="SUPFAM" id="SSF57903">
    <property type="entry name" value="FYVE/PHD zinc finger"/>
    <property type="match status" value="1"/>
</dbReference>
<dbReference type="AlphaFoldDB" id="A0AAU9VFW9"/>
<dbReference type="InterPro" id="IPR013083">
    <property type="entry name" value="Znf_RING/FYVE/PHD"/>
</dbReference>
<keyword evidence="4" id="KW-1185">Reference proteome</keyword>
<dbReference type="InterPro" id="IPR011011">
    <property type="entry name" value="Znf_FYVE_PHD"/>
</dbReference>
<gene>
    <name evidence="3" type="ORF">EEDITHA_LOCUS22889</name>
</gene>
<dbReference type="PANTHER" id="PTHR11505">
    <property type="entry name" value="L1 TRANSPOSABLE ELEMENT-RELATED"/>
    <property type="match status" value="1"/>
</dbReference>
<evidence type="ECO:0000256" key="1">
    <source>
        <dbReference type="SAM" id="Coils"/>
    </source>
</evidence>
<evidence type="ECO:0000313" key="3">
    <source>
        <dbReference type="EMBL" id="CAH2109001.1"/>
    </source>
</evidence>
<sequence>MKYECCKTTRGGATDCMVCTKCRKNYHYQCLYLSKNNKDISTDYKKSWICRECSLTQPRHLNKDNNTPVRNTNLDGNINLRRGGSTMVICSPDDKSNASNKMDYSVFLEHVKSIIYTEISSLKADFKSFMLPLENEVKALRHEFISVKESLDFFNDKFDDLNTRLTNCEAEVKLISSRLNEVEQLRSKFESMEVENDNKEQWARRSNIEIYGVHERKNENLYSILQNIAEKADANININTDIDFVTRVAPKNNKNKKTKPIIVRFLCRWKKDDFLSLVRKRKLNCNDLGFNSNNPIYANDHLKSLNKSLSHSVKRIAKEKCYEYVWVKKCCIMVRRTNSSLVMHIISLTDLKKII</sequence>
<dbReference type="InterPro" id="IPR004244">
    <property type="entry name" value="Transposase_22"/>
</dbReference>
<comment type="caution">
    <text evidence="3">The sequence shown here is derived from an EMBL/GenBank/DDBJ whole genome shotgun (WGS) entry which is preliminary data.</text>
</comment>
<dbReference type="InterPro" id="IPR057251">
    <property type="entry name" value="FP_C"/>
</dbReference>
<dbReference type="Gene3D" id="3.30.70.1820">
    <property type="entry name" value="L1 transposable element, RRM domain"/>
    <property type="match status" value="1"/>
</dbReference>
<feature type="domain" description="FP protein C-terminal" evidence="2">
    <location>
        <begin position="306"/>
        <end position="354"/>
    </location>
</feature>
<evidence type="ECO:0000313" key="4">
    <source>
        <dbReference type="Proteomes" id="UP001153954"/>
    </source>
</evidence>